<dbReference type="PANTHER" id="PTHR43172:SF2">
    <property type="entry name" value="ADENYLOSUCCINATE LYASE C-TERMINAL DOMAIN-CONTAINING PROTEIN"/>
    <property type="match status" value="1"/>
</dbReference>
<accession>A0A316G595</accession>
<dbReference type="RefSeq" id="WP_109759545.1">
    <property type="nucleotide sequence ID" value="NZ_CP034588.1"/>
</dbReference>
<dbReference type="Pfam" id="PF00206">
    <property type="entry name" value="Lyase_1"/>
    <property type="match status" value="1"/>
</dbReference>
<dbReference type="KEGG" id="salo:EF888_17675"/>
<dbReference type="Proteomes" id="UP000245390">
    <property type="component" value="Unassembled WGS sequence"/>
</dbReference>
<dbReference type="InterPro" id="IPR008948">
    <property type="entry name" value="L-Aspartase-like"/>
</dbReference>
<dbReference type="PRINTS" id="PR00145">
    <property type="entry name" value="ARGSUCLYASE"/>
</dbReference>
<evidence type="ECO:0000256" key="1">
    <source>
        <dbReference type="ARBA" id="ARBA00034772"/>
    </source>
</evidence>
<reference evidence="3 4" key="1">
    <citation type="submission" date="2018-05" db="EMBL/GenBank/DDBJ databases">
        <title>Genomic Encyclopedia of Type Strains, Phase IV (KMG-IV): sequencing the most valuable type-strain genomes for metagenomic binning, comparative biology and taxonomic classification.</title>
        <authorList>
            <person name="Goeker M."/>
        </authorList>
    </citation>
    <scope>NUCLEOTIDE SEQUENCE [LARGE SCALE GENOMIC DNA]</scope>
    <source>
        <strain evidence="3 4">DSM 103371</strain>
    </source>
</reference>
<sequence length="443" mass="46017">MPASPADSAIYGKLFGDAEVGQLFTDSAEVRAMMLVEGALAKVQGELGLIPEISARAIHRASMELQLDPSGLGTSVASNAVPVPEFVAMFRAAMQAPEHAAWLHWGATSQDIMDTGQALRLRQALAILDTRLSRTAKALATLAETHAATPMVARTYGQAAVVTSFGAVVASWGAPLLRHRARLRAVREDVQIVSLSGAAGTLSAMGDRGPKVRAALAEALGLRDPQASWHSERDGIAALAGWLAGVAGSLGKMGEDLLTLTLSGLNEVRLGAGGGSSTMPQKSNPVLPSVLSALARQTAALNGAIQSALPHRQQRDAAAWLTEWMSLPQLVILSGRALAIAEELAQTLTPDESAMRAQIEATGGMIFAEALSFALAAAMPRPDAQAASKMLVGRAKDTGRSLGDIAREAHPGLDLSAVFDPSQQLGTAPAEARAFAKAARSEA</sequence>
<protein>
    <submittedName>
        <fullName evidence="3">3-carboxy-cis,cis-muconate cycloisomerase</fullName>
    </submittedName>
</protein>
<evidence type="ECO:0000259" key="2">
    <source>
        <dbReference type="SMART" id="SM00998"/>
    </source>
</evidence>
<dbReference type="CDD" id="cd01597">
    <property type="entry name" value="pCLME"/>
    <property type="match status" value="1"/>
</dbReference>
<dbReference type="InterPro" id="IPR000362">
    <property type="entry name" value="Fumarate_lyase_fam"/>
</dbReference>
<dbReference type="InterPro" id="IPR020557">
    <property type="entry name" value="Fumarate_lyase_CS"/>
</dbReference>
<comment type="caution">
    <text evidence="3">The sequence shown here is derived from an EMBL/GenBank/DDBJ whole genome shotgun (WGS) entry which is preliminary data.</text>
</comment>
<dbReference type="SUPFAM" id="SSF48557">
    <property type="entry name" value="L-aspartase-like"/>
    <property type="match status" value="1"/>
</dbReference>
<organism evidence="3 4">
    <name type="scientific">Silicimonas algicola</name>
    <dbReference type="NCBI Taxonomy" id="1826607"/>
    <lineage>
        <taxon>Bacteria</taxon>
        <taxon>Pseudomonadati</taxon>
        <taxon>Pseudomonadota</taxon>
        <taxon>Alphaproteobacteria</taxon>
        <taxon>Rhodobacterales</taxon>
        <taxon>Paracoccaceae</taxon>
    </lineage>
</organism>
<gene>
    <name evidence="3" type="ORF">C8D95_105187</name>
</gene>
<dbReference type="GO" id="GO:0016853">
    <property type="term" value="F:isomerase activity"/>
    <property type="evidence" value="ECO:0007669"/>
    <property type="project" value="UniProtKB-KW"/>
</dbReference>
<keyword evidence="3" id="KW-0413">Isomerase</keyword>
<dbReference type="OrthoDB" id="9768878at2"/>
<dbReference type="SMART" id="SM00998">
    <property type="entry name" value="ADSL_C"/>
    <property type="match status" value="1"/>
</dbReference>
<dbReference type="PROSITE" id="PS00163">
    <property type="entry name" value="FUMARATE_LYASES"/>
    <property type="match status" value="1"/>
</dbReference>
<dbReference type="Gene3D" id="1.10.40.30">
    <property type="entry name" value="Fumarase/aspartase (C-terminal domain)"/>
    <property type="match status" value="1"/>
</dbReference>
<proteinExistence type="inferred from homology"/>
<dbReference type="EMBL" id="QGGV01000005">
    <property type="protein sequence ID" value="PWK56121.1"/>
    <property type="molecule type" value="Genomic_DNA"/>
</dbReference>
<feature type="domain" description="Adenylosuccinate lyase C-terminal" evidence="2">
    <location>
        <begin position="363"/>
        <end position="436"/>
    </location>
</feature>
<dbReference type="InterPro" id="IPR019468">
    <property type="entry name" value="AdenyloSucc_lyase_C"/>
</dbReference>
<comment type="similarity">
    <text evidence="1">Belongs to the class-II fumarase/aspartase family.</text>
</comment>
<dbReference type="PRINTS" id="PR00149">
    <property type="entry name" value="FUMRATELYASE"/>
</dbReference>
<dbReference type="PANTHER" id="PTHR43172">
    <property type="entry name" value="ADENYLOSUCCINATE LYASE"/>
    <property type="match status" value="1"/>
</dbReference>
<dbReference type="InterPro" id="IPR022761">
    <property type="entry name" value="Fumarate_lyase_N"/>
</dbReference>
<name>A0A316G595_9RHOB</name>
<dbReference type="GO" id="GO:0016829">
    <property type="term" value="F:lyase activity"/>
    <property type="evidence" value="ECO:0007669"/>
    <property type="project" value="UniProtKB-ARBA"/>
</dbReference>
<dbReference type="Gene3D" id="1.20.200.10">
    <property type="entry name" value="Fumarase/aspartase (Central domain)"/>
    <property type="match status" value="1"/>
</dbReference>
<evidence type="ECO:0000313" key="4">
    <source>
        <dbReference type="Proteomes" id="UP000245390"/>
    </source>
</evidence>
<keyword evidence="4" id="KW-1185">Reference proteome</keyword>
<evidence type="ECO:0000313" key="3">
    <source>
        <dbReference type="EMBL" id="PWK56121.1"/>
    </source>
</evidence>
<dbReference type="AlphaFoldDB" id="A0A316G595"/>